<name>A0A4R2P3V6_9BACL</name>
<comment type="caution">
    <text evidence="2">The sequence shown here is derived from an EMBL/GenBank/DDBJ whole genome shotgun (WGS) entry which is preliminary data.</text>
</comment>
<sequence length="144" mass="15765">MMKKIVAALTVLTFLFTPVGNVIFHDDTTTASAKGYRSGIKSFNTNKGSNKSIFQNKSQTNKQKSNSLFQNRKTSKKGGLMKGLLYGGLAGLLFGSLLGNLGGLGSILGLMVNIFAIIAVISIIRMIFTSFRKKRRREDPTWRG</sequence>
<keyword evidence="1" id="KW-0812">Transmembrane</keyword>
<keyword evidence="1" id="KW-0472">Membrane</keyword>
<feature type="transmembrane region" description="Helical" evidence="1">
    <location>
        <begin position="107"/>
        <end position="128"/>
    </location>
</feature>
<protein>
    <recommendedName>
        <fullName evidence="4">Preprotein translocase subunit Tim44</fullName>
    </recommendedName>
</protein>
<feature type="transmembrane region" description="Helical" evidence="1">
    <location>
        <begin position="6"/>
        <end position="24"/>
    </location>
</feature>
<dbReference type="Proteomes" id="UP000295416">
    <property type="component" value="Unassembled WGS sequence"/>
</dbReference>
<keyword evidence="1" id="KW-1133">Transmembrane helix</keyword>
<dbReference type="RefSeq" id="WP_341539799.1">
    <property type="nucleotide sequence ID" value="NZ_SLXK01000011.1"/>
</dbReference>
<organism evidence="2 3">
    <name type="scientific">Scopulibacillus darangshiensis</name>
    <dbReference type="NCBI Taxonomy" id="442528"/>
    <lineage>
        <taxon>Bacteria</taxon>
        <taxon>Bacillati</taxon>
        <taxon>Bacillota</taxon>
        <taxon>Bacilli</taxon>
        <taxon>Bacillales</taxon>
        <taxon>Sporolactobacillaceae</taxon>
        <taxon>Scopulibacillus</taxon>
    </lineage>
</organism>
<evidence type="ECO:0008006" key="4">
    <source>
        <dbReference type="Google" id="ProtNLM"/>
    </source>
</evidence>
<reference evidence="2 3" key="1">
    <citation type="submission" date="2019-03" db="EMBL/GenBank/DDBJ databases">
        <title>Genomic Encyclopedia of Type Strains, Phase IV (KMG-IV): sequencing the most valuable type-strain genomes for metagenomic binning, comparative biology and taxonomic classification.</title>
        <authorList>
            <person name="Goeker M."/>
        </authorList>
    </citation>
    <scope>NUCLEOTIDE SEQUENCE [LARGE SCALE GENOMIC DNA]</scope>
    <source>
        <strain evidence="2 3">DSM 19377</strain>
    </source>
</reference>
<gene>
    <name evidence="2" type="ORF">EV207_111111</name>
</gene>
<evidence type="ECO:0000313" key="3">
    <source>
        <dbReference type="Proteomes" id="UP000295416"/>
    </source>
</evidence>
<keyword evidence="3" id="KW-1185">Reference proteome</keyword>
<evidence type="ECO:0000256" key="1">
    <source>
        <dbReference type="SAM" id="Phobius"/>
    </source>
</evidence>
<feature type="transmembrane region" description="Helical" evidence="1">
    <location>
        <begin position="83"/>
        <end position="101"/>
    </location>
</feature>
<proteinExistence type="predicted"/>
<evidence type="ECO:0000313" key="2">
    <source>
        <dbReference type="EMBL" id="TCP29307.1"/>
    </source>
</evidence>
<dbReference type="EMBL" id="SLXK01000011">
    <property type="protein sequence ID" value="TCP29307.1"/>
    <property type="molecule type" value="Genomic_DNA"/>
</dbReference>
<accession>A0A4R2P3V6</accession>
<dbReference type="AlphaFoldDB" id="A0A4R2P3V6"/>